<evidence type="ECO:0000259" key="2">
    <source>
        <dbReference type="Pfam" id="PF08486"/>
    </source>
</evidence>
<comment type="caution">
    <text evidence="3">The sequence shown here is derived from an EMBL/GenBank/DDBJ whole genome shotgun (WGS) entry which is preliminary data.</text>
</comment>
<feature type="region of interest" description="Disordered" evidence="1">
    <location>
        <begin position="719"/>
        <end position="739"/>
    </location>
</feature>
<dbReference type="Proteomes" id="UP000612956">
    <property type="component" value="Unassembled WGS sequence"/>
</dbReference>
<accession>A0A917VA25</accession>
<feature type="compositionally biased region" description="Basic residues" evidence="1">
    <location>
        <begin position="10"/>
        <end position="25"/>
    </location>
</feature>
<feature type="compositionally biased region" description="Low complexity" evidence="1">
    <location>
        <begin position="510"/>
        <end position="521"/>
    </location>
</feature>
<keyword evidence="4" id="KW-1185">Reference proteome</keyword>
<reference evidence="3" key="2">
    <citation type="submission" date="2020-09" db="EMBL/GenBank/DDBJ databases">
        <authorList>
            <person name="Sun Q."/>
            <person name="Zhou Y."/>
        </authorList>
    </citation>
    <scope>NUCLEOTIDE SEQUENCE</scope>
    <source>
        <strain evidence="3">CGMCC 4.7278</strain>
    </source>
</reference>
<feature type="compositionally biased region" description="Pro residues" evidence="1">
    <location>
        <begin position="372"/>
        <end position="390"/>
    </location>
</feature>
<dbReference type="InterPro" id="IPR013486">
    <property type="entry name" value="SpoIID/LytB"/>
</dbReference>
<protein>
    <recommendedName>
        <fullName evidence="2">Sporulation stage II protein D amidase enhancer LytB N-terminal domain-containing protein</fullName>
    </recommendedName>
</protein>
<proteinExistence type="predicted"/>
<feature type="region of interest" description="Disordered" evidence="1">
    <location>
        <begin position="336"/>
        <end position="615"/>
    </location>
</feature>
<feature type="compositionally biased region" description="Low complexity" evidence="1">
    <location>
        <begin position="551"/>
        <end position="577"/>
    </location>
</feature>
<feature type="region of interest" description="Disordered" evidence="1">
    <location>
        <begin position="1"/>
        <end position="29"/>
    </location>
</feature>
<sequence length="739" mass="74094">MASDPNDKPKLKRRVRRGIWRRPARPSRSTPLSLLLGGTALLVTGAVAWWQSAPAQITPTVGVGHGRGLSQMGAYDGAREGQSAEEILGYYYPGATLGQIGPTTIAVRLQAQDDSTLDAFAAAGAQVAGQWIGPGEVAHLTPLSGGQANVVVTTGCEGEVLWQNVTDDPFIYPVDPGVGRPANEHLTLCGGTGYRGALGVALDGEAFRTVNRVDIEDYLAGVVPAEMQANWADQGAFEALRAQAIAARSYALAEDRYTYAQTCDTTDCQAYPGTPKEDARSTEAVATTAGTVLLRDGLILRSEYSAAPDGGRPSDIQTFEVGPAPDQVVETWSAPTVFPRSDAVTPPLPRPTPVSPLPGQPHIAPELGSPPEGSPTPASPGAPGPSPVPPLAGQSAPELGSPPEGSPTPASPGASQPPTGLVAPTSPSAPGSQASPGVPGARTAPEGATAPTSPVAPGSHAAPRSDAAPGPSPVPPLAGQSQSAPELGTPPEGSPTPASPGVSQSPAGLAPQVAPSSPSAPGLQAGPASPSAPGLQVAPASPRAPGSQVTPGVPEVPVAPASPAVPAGPGAPASPGSRGTQGTPELPSGPGTQGAPESPSAPEALNVPGSPNLPGWPSAAEWPAIPGWPSFSEWQKLFTSPGVSPGVAVQPLAGETVIDAEYRRIGGAGSVVGVPTAAEMQLPGGAGTYRPFTKGVIVHTKTLGVRVVDFATMLAPNTVPGHAQANPEPPQSNSLAPVR</sequence>
<feature type="compositionally biased region" description="Low complexity" evidence="1">
    <location>
        <begin position="423"/>
        <end position="441"/>
    </location>
</feature>
<gene>
    <name evidence="3" type="ORF">GCM10011591_29290</name>
</gene>
<dbReference type="GO" id="GO:0030435">
    <property type="term" value="P:sporulation resulting in formation of a cellular spore"/>
    <property type="evidence" value="ECO:0007669"/>
    <property type="project" value="InterPro"/>
</dbReference>
<feature type="compositionally biased region" description="Pro residues" evidence="1">
    <location>
        <begin position="346"/>
        <end position="359"/>
    </location>
</feature>
<dbReference type="EMBL" id="BMMW01000002">
    <property type="protein sequence ID" value="GGK55456.1"/>
    <property type="molecule type" value="Genomic_DNA"/>
</dbReference>
<reference evidence="3" key="1">
    <citation type="journal article" date="2014" name="Int. J. Syst. Evol. Microbiol.">
        <title>Complete genome sequence of Corynebacterium casei LMG S-19264T (=DSM 44701T), isolated from a smear-ripened cheese.</title>
        <authorList>
            <consortium name="US DOE Joint Genome Institute (JGI-PGF)"/>
            <person name="Walter F."/>
            <person name="Albersmeier A."/>
            <person name="Kalinowski J."/>
            <person name="Ruckert C."/>
        </authorList>
    </citation>
    <scope>NUCLEOTIDE SEQUENCE</scope>
    <source>
        <strain evidence="3">CGMCC 4.7278</strain>
    </source>
</reference>
<evidence type="ECO:0000256" key="1">
    <source>
        <dbReference type="SAM" id="MobiDB-lite"/>
    </source>
</evidence>
<dbReference type="Pfam" id="PF08486">
    <property type="entry name" value="SpoIID"/>
    <property type="match status" value="1"/>
</dbReference>
<dbReference type="NCBIfam" id="TIGR02669">
    <property type="entry name" value="SpoIID_LytB"/>
    <property type="match status" value="1"/>
</dbReference>
<dbReference type="RefSeq" id="WP_229683965.1">
    <property type="nucleotide sequence ID" value="NZ_BMMW01000002.1"/>
</dbReference>
<evidence type="ECO:0000313" key="3">
    <source>
        <dbReference type="EMBL" id="GGK55456.1"/>
    </source>
</evidence>
<dbReference type="AlphaFoldDB" id="A0A917VA25"/>
<organism evidence="3 4">
    <name type="scientific">Nocardia camponoti</name>
    <dbReference type="NCBI Taxonomy" id="1616106"/>
    <lineage>
        <taxon>Bacteria</taxon>
        <taxon>Bacillati</taxon>
        <taxon>Actinomycetota</taxon>
        <taxon>Actinomycetes</taxon>
        <taxon>Mycobacteriales</taxon>
        <taxon>Nocardiaceae</taxon>
        <taxon>Nocardia</taxon>
    </lineage>
</organism>
<dbReference type="InterPro" id="IPR013693">
    <property type="entry name" value="SpoIID/LytB_N"/>
</dbReference>
<feature type="domain" description="Sporulation stage II protein D amidase enhancer LytB N-terminal" evidence="2">
    <location>
        <begin position="206"/>
        <end position="293"/>
    </location>
</feature>
<evidence type="ECO:0000313" key="4">
    <source>
        <dbReference type="Proteomes" id="UP000612956"/>
    </source>
</evidence>
<name>A0A917VA25_9NOCA</name>